<dbReference type="EMBL" id="JANPWB010000007">
    <property type="protein sequence ID" value="KAJ1173440.1"/>
    <property type="molecule type" value="Genomic_DNA"/>
</dbReference>
<sequence>MYGSSCKDVLNDNISYPDGTFMDLEFKISVLYDIAKEVHGAPVRLACSDHPASSGRSCVGAGSPRRSDYAGNPPLTACGELRHPTQSRLRSPRFFGASSARAPLSSIVRRGGRLERPTDRARAKCPRQLLRCFARRRLRHVGSAAGGDGFQPRSGSRRLYSGSLL</sequence>
<name>A0AAV7T9Y1_PLEWA</name>
<keyword evidence="3" id="KW-1185">Reference proteome</keyword>
<evidence type="ECO:0000256" key="1">
    <source>
        <dbReference type="SAM" id="MobiDB-lite"/>
    </source>
</evidence>
<gene>
    <name evidence="2" type="ORF">NDU88_005274</name>
</gene>
<accession>A0AAV7T9Y1</accession>
<reference evidence="2" key="1">
    <citation type="journal article" date="2022" name="bioRxiv">
        <title>Sequencing and chromosome-scale assembly of the giantPleurodeles waltlgenome.</title>
        <authorList>
            <person name="Brown T."/>
            <person name="Elewa A."/>
            <person name="Iarovenko S."/>
            <person name="Subramanian E."/>
            <person name="Araus A.J."/>
            <person name="Petzold A."/>
            <person name="Susuki M."/>
            <person name="Suzuki K.-i.T."/>
            <person name="Hayashi T."/>
            <person name="Toyoda A."/>
            <person name="Oliveira C."/>
            <person name="Osipova E."/>
            <person name="Leigh N.D."/>
            <person name="Simon A."/>
            <person name="Yun M.H."/>
        </authorList>
    </citation>
    <scope>NUCLEOTIDE SEQUENCE</scope>
    <source>
        <strain evidence="2">20211129_DDA</strain>
        <tissue evidence="2">Liver</tissue>
    </source>
</reference>
<proteinExistence type="predicted"/>
<evidence type="ECO:0000313" key="3">
    <source>
        <dbReference type="Proteomes" id="UP001066276"/>
    </source>
</evidence>
<comment type="caution">
    <text evidence="2">The sequence shown here is derived from an EMBL/GenBank/DDBJ whole genome shotgun (WGS) entry which is preliminary data.</text>
</comment>
<evidence type="ECO:0000313" key="2">
    <source>
        <dbReference type="EMBL" id="KAJ1173440.1"/>
    </source>
</evidence>
<feature type="region of interest" description="Disordered" evidence="1">
    <location>
        <begin position="143"/>
        <end position="165"/>
    </location>
</feature>
<dbReference type="Proteomes" id="UP001066276">
    <property type="component" value="Chromosome 4_1"/>
</dbReference>
<dbReference type="AlphaFoldDB" id="A0AAV7T9Y1"/>
<organism evidence="2 3">
    <name type="scientific">Pleurodeles waltl</name>
    <name type="common">Iberian ribbed newt</name>
    <dbReference type="NCBI Taxonomy" id="8319"/>
    <lineage>
        <taxon>Eukaryota</taxon>
        <taxon>Metazoa</taxon>
        <taxon>Chordata</taxon>
        <taxon>Craniata</taxon>
        <taxon>Vertebrata</taxon>
        <taxon>Euteleostomi</taxon>
        <taxon>Amphibia</taxon>
        <taxon>Batrachia</taxon>
        <taxon>Caudata</taxon>
        <taxon>Salamandroidea</taxon>
        <taxon>Salamandridae</taxon>
        <taxon>Pleurodelinae</taxon>
        <taxon>Pleurodeles</taxon>
    </lineage>
</organism>
<protein>
    <submittedName>
        <fullName evidence="2">Uncharacterized protein</fullName>
    </submittedName>
</protein>
<feature type="compositionally biased region" description="Low complexity" evidence="1">
    <location>
        <begin position="153"/>
        <end position="165"/>
    </location>
</feature>